<dbReference type="Proteomes" id="UP000265801">
    <property type="component" value="Unassembled WGS sequence"/>
</dbReference>
<comment type="caution">
    <text evidence="2">The sequence shown here is derived from an EMBL/GenBank/DDBJ whole genome shotgun (WGS) entry which is preliminary data.</text>
</comment>
<accession>A0A3A1QT55</accession>
<name>A0A3A1QT55_9BACI</name>
<reference evidence="2 3" key="1">
    <citation type="submission" date="2018-09" db="EMBL/GenBank/DDBJ databases">
        <title>Bacillus saliacetes sp. nov., isolated from Thai shrimp paste (Ka-pi).</title>
        <authorList>
            <person name="Daroonpunt R."/>
            <person name="Tanasupawat S."/>
            <person name="Yiamsombut S."/>
        </authorList>
    </citation>
    <scope>NUCLEOTIDE SEQUENCE [LARGE SCALE GENOMIC DNA]</scope>
    <source>
        <strain evidence="2 3">SKP7-4</strain>
    </source>
</reference>
<keyword evidence="1" id="KW-0812">Transmembrane</keyword>
<sequence>MLDRFHFAVEEGRSQLTKLVLALSYLLISVAIVIILYIKKIQLLKESGPFLAVFAGIAIYIALVASVNLNHAIEDVRYFYALLNGDA</sequence>
<dbReference type="EMBL" id="QXIR01000026">
    <property type="protein sequence ID" value="RIW30408.1"/>
    <property type="molecule type" value="Genomic_DNA"/>
</dbReference>
<keyword evidence="3" id="KW-1185">Reference proteome</keyword>
<evidence type="ECO:0000256" key="1">
    <source>
        <dbReference type="SAM" id="Phobius"/>
    </source>
</evidence>
<evidence type="ECO:0000313" key="3">
    <source>
        <dbReference type="Proteomes" id="UP000265801"/>
    </source>
</evidence>
<feature type="transmembrane region" description="Helical" evidence="1">
    <location>
        <begin position="20"/>
        <end position="38"/>
    </location>
</feature>
<keyword evidence="1" id="KW-1133">Transmembrane helix</keyword>
<feature type="transmembrane region" description="Helical" evidence="1">
    <location>
        <begin position="50"/>
        <end position="69"/>
    </location>
</feature>
<dbReference type="AlphaFoldDB" id="A0A3A1QT55"/>
<protein>
    <submittedName>
        <fullName evidence="2">Uncharacterized protein</fullName>
    </submittedName>
</protein>
<evidence type="ECO:0000313" key="2">
    <source>
        <dbReference type="EMBL" id="RIW30408.1"/>
    </source>
</evidence>
<organism evidence="2 3">
    <name type="scientific">Bacillus salacetis</name>
    <dbReference type="NCBI Taxonomy" id="2315464"/>
    <lineage>
        <taxon>Bacteria</taxon>
        <taxon>Bacillati</taxon>
        <taxon>Bacillota</taxon>
        <taxon>Bacilli</taxon>
        <taxon>Bacillales</taxon>
        <taxon>Bacillaceae</taxon>
        <taxon>Bacillus</taxon>
    </lineage>
</organism>
<keyword evidence="1" id="KW-0472">Membrane</keyword>
<dbReference type="RefSeq" id="WP_119548492.1">
    <property type="nucleotide sequence ID" value="NZ_QXIR01000026.1"/>
</dbReference>
<proteinExistence type="predicted"/>
<gene>
    <name evidence="2" type="ORF">D3H55_16880</name>
</gene>